<dbReference type="InterPro" id="IPR008189">
    <property type="entry name" value="rRNA_ssu_MeTfrase_I"/>
</dbReference>
<comment type="subcellular location">
    <subcellularLocation>
        <location evidence="6">Cytoplasm</location>
    </subcellularLocation>
</comment>
<dbReference type="GO" id="GO:0070677">
    <property type="term" value="F:rRNA (cytosine-2'-O-)-methyltransferase activity"/>
    <property type="evidence" value="ECO:0007669"/>
    <property type="project" value="UniProtKB-UniRule"/>
</dbReference>
<evidence type="ECO:0000256" key="2">
    <source>
        <dbReference type="ARBA" id="ARBA00022552"/>
    </source>
</evidence>
<dbReference type="NCBIfam" id="TIGR00096">
    <property type="entry name" value="16S rRNA (cytidine(1402)-2'-O)-methyltransferase"/>
    <property type="match status" value="1"/>
</dbReference>
<keyword evidence="1 6" id="KW-0963">Cytoplasm</keyword>
<dbReference type="Gene3D" id="3.40.1010.10">
    <property type="entry name" value="Cobalt-precorrin-4 Transmethylase, Domain 1"/>
    <property type="match status" value="1"/>
</dbReference>
<dbReference type="InterPro" id="IPR014776">
    <property type="entry name" value="4pyrrole_Mease_sub2"/>
</dbReference>
<dbReference type="EMBL" id="FWFZ01000002">
    <property type="protein sequence ID" value="SLN24026.1"/>
    <property type="molecule type" value="Genomic_DNA"/>
</dbReference>
<evidence type="ECO:0000313" key="10">
    <source>
        <dbReference type="Proteomes" id="UP000193900"/>
    </source>
</evidence>
<keyword evidence="3 6" id="KW-0489">Methyltransferase</keyword>
<dbReference type="InterPro" id="IPR014777">
    <property type="entry name" value="4pyrrole_Mease_sub1"/>
</dbReference>
<keyword evidence="4 6" id="KW-0808">Transferase</keyword>
<dbReference type="HAMAP" id="MF_01877">
    <property type="entry name" value="16SrRNA_methyltr_I"/>
    <property type="match status" value="1"/>
</dbReference>
<dbReference type="AlphaFoldDB" id="A0A1Y5RVV3"/>
<dbReference type="FunFam" id="3.40.1010.10:FF:000007">
    <property type="entry name" value="Ribosomal RNA small subunit methyltransferase I"/>
    <property type="match status" value="1"/>
</dbReference>
<evidence type="ECO:0000256" key="3">
    <source>
        <dbReference type="ARBA" id="ARBA00022603"/>
    </source>
</evidence>
<dbReference type="Pfam" id="PF23016">
    <property type="entry name" value="RsmI_C"/>
    <property type="match status" value="1"/>
</dbReference>
<protein>
    <recommendedName>
        <fullName evidence="6">Ribosomal RNA small subunit methyltransferase I</fullName>
        <ecNumber evidence="6">2.1.1.198</ecNumber>
    </recommendedName>
    <alternativeName>
        <fullName evidence="6">16S rRNA 2'-O-ribose C1402 methyltransferase</fullName>
    </alternativeName>
    <alternativeName>
        <fullName evidence="6">rRNA (cytidine-2'-O-)-methyltransferase RsmI</fullName>
    </alternativeName>
</protein>
<name>A0A1Y5RVV3_9RHOB</name>
<evidence type="ECO:0000259" key="8">
    <source>
        <dbReference type="Pfam" id="PF23016"/>
    </source>
</evidence>
<dbReference type="Pfam" id="PF00590">
    <property type="entry name" value="TP_methylase"/>
    <property type="match status" value="1"/>
</dbReference>
<evidence type="ECO:0000259" key="7">
    <source>
        <dbReference type="Pfam" id="PF00590"/>
    </source>
</evidence>
<sequence length="285" mass="30147">MKFEARPLGAGLYLVATPIGNARDITLRALDVLASADMIAAEDTRTARRLMEMHGLTPGGRSLVAYHDHSTERDRARIVDRIAAGGSVAYVSEAGTPLLADPGFRLARAVREAGGEVTAVPGASALLSALSVGGMPTDRFLFCGFLPAAKAARRAELVDLAATRATLVFYESPKRIASLLEDLREVLGGGRPVSLCRELTKKFEEVVQGTLDTVDAGTLTLKGEYVVLVGTATEGGAVTDDEIDAALRQAMAHMRVKDAATAVAGALGLPRRDVYQRALAIGREY</sequence>
<organism evidence="9 10">
    <name type="scientific">Roseisalinus antarcticus</name>
    <dbReference type="NCBI Taxonomy" id="254357"/>
    <lineage>
        <taxon>Bacteria</taxon>
        <taxon>Pseudomonadati</taxon>
        <taxon>Pseudomonadota</taxon>
        <taxon>Alphaproteobacteria</taxon>
        <taxon>Rhodobacterales</taxon>
        <taxon>Roseobacteraceae</taxon>
        <taxon>Roseisalinus</taxon>
    </lineage>
</organism>
<proteinExistence type="inferred from homology"/>
<dbReference type="SUPFAM" id="SSF53790">
    <property type="entry name" value="Tetrapyrrole methylase"/>
    <property type="match status" value="1"/>
</dbReference>
<feature type="domain" description="RsmI HTH" evidence="8">
    <location>
        <begin position="239"/>
        <end position="281"/>
    </location>
</feature>
<dbReference type="InterPro" id="IPR000878">
    <property type="entry name" value="4pyrrol_Mease"/>
</dbReference>
<dbReference type="PANTHER" id="PTHR46111:SF1">
    <property type="entry name" value="RIBOSOMAL RNA SMALL SUBUNIT METHYLTRANSFERASE I"/>
    <property type="match status" value="1"/>
</dbReference>
<keyword evidence="5 6" id="KW-0949">S-adenosyl-L-methionine</keyword>
<reference evidence="9 10" key="1">
    <citation type="submission" date="2017-03" db="EMBL/GenBank/DDBJ databases">
        <authorList>
            <person name="Afonso C.L."/>
            <person name="Miller P.J."/>
            <person name="Scott M.A."/>
            <person name="Spackman E."/>
            <person name="Goraichik I."/>
            <person name="Dimitrov K.M."/>
            <person name="Suarez D.L."/>
            <person name="Swayne D.E."/>
        </authorList>
    </citation>
    <scope>NUCLEOTIDE SEQUENCE [LARGE SCALE GENOMIC DNA]</scope>
    <source>
        <strain evidence="9 10">CECT 7023</strain>
    </source>
</reference>
<accession>A0A1Y5RVV3</accession>
<dbReference type="RefSeq" id="WP_085877639.1">
    <property type="nucleotide sequence ID" value="NZ_FWFZ01000002.1"/>
</dbReference>
<dbReference type="OrthoDB" id="9809084at2"/>
<evidence type="ECO:0000256" key="6">
    <source>
        <dbReference type="HAMAP-Rule" id="MF_01877"/>
    </source>
</evidence>
<keyword evidence="10" id="KW-1185">Reference proteome</keyword>
<keyword evidence="2 6" id="KW-0698">rRNA processing</keyword>
<dbReference type="EC" id="2.1.1.198" evidence="6"/>
<dbReference type="InterPro" id="IPR053910">
    <property type="entry name" value="RsmI_HTH"/>
</dbReference>
<comment type="catalytic activity">
    <reaction evidence="6">
        <text>cytidine(1402) in 16S rRNA + S-adenosyl-L-methionine = 2'-O-methylcytidine(1402) in 16S rRNA + S-adenosyl-L-homocysteine + H(+)</text>
        <dbReference type="Rhea" id="RHEA:42924"/>
        <dbReference type="Rhea" id="RHEA-COMP:10285"/>
        <dbReference type="Rhea" id="RHEA-COMP:10286"/>
        <dbReference type="ChEBI" id="CHEBI:15378"/>
        <dbReference type="ChEBI" id="CHEBI:57856"/>
        <dbReference type="ChEBI" id="CHEBI:59789"/>
        <dbReference type="ChEBI" id="CHEBI:74495"/>
        <dbReference type="ChEBI" id="CHEBI:82748"/>
        <dbReference type="EC" id="2.1.1.198"/>
    </reaction>
</comment>
<dbReference type="FunFam" id="3.30.950.10:FF:000002">
    <property type="entry name" value="Ribosomal RNA small subunit methyltransferase I"/>
    <property type="match status" value="1"/>
</dbReference>
<dbReference type="PIRSF" id="PIRSF005917">
    <property type="entry name" value="MTase_YraL"/>
    <property type="match status" value="1"/>
</dbReference>
<dbReference type="GO" id="GO:0005737">
    <property type="term" value="C:cytoplasm"/>
    <property type="evidence" value="ECO:0007669"/>
    <property type="project" value="UniProtKB-SubCell"/>
</dbReference>
<dbReference type="InterPro" id="IPR035996">
    <property type="entry name" value="4pyrrol_Methylase_sf"/>
</dbReference>
<dbReference type="CDD" id="cd11648">
    <property type="entry name" value="RsmI"/>
    <property type="match status" value="1"/>
</dbReference>
<comment type="function">
    <text evidence="6">Catalyzes the 2'-O-methylation of the ribose of cytidine 1402 (C1402) in 16S rRNA.</text>
</comment>
<evidence type="ECO:0000256" key="1">
    <source>
        <dbReference type="ARBA" id="ARBA00022490"/>
    </source>
</evidence>
<comment type="similarity">
    <text evidence="6">Belongs to the methyltransferase superfamily. RsmI family.</text>
</comment>
<dbReference type="Proteomes" id="UP000193900">
    <property type="component" value="Unassembled WGS sequence"/>
</dbReference>
<feature type="domain" description="Tetrapyrrole methylase" evidence="7">
    <location>
        <begin position="12"/>
        <end position="214"/>
    </location>
</feature>
<evidence type="ECO:0000256" key="4">
    <source>
        <dbReference type="ARBA" id="ARBA00022679"/>
    </source>
</evidence>
<gene>
    <name evidence="6 9" type="primary">rsmI</name>
    <name evidence="9" type="ORF">ROA7023_00735</name>
</gene>
<evidence type="ECO:0000256" key="5">
    <source>
        <dbReference type="ARBA" id="ARBA00022691"/>
    </source>
</evidence>
<dbReference type="Gene3D" id="3.30.950.10">
    <property type="entry name" value="Methyltransferase, Cobalt-precorrin-4 Transmethylase, Domain 2"/>
    <property type="match status" value="1"/>
</dbReference>
<dbReference type="PANTHER" id="PTHR46111">
    <property type="entry name" value="RIBOSOMAL RNA SMALL SUBUNIT METHYLTRANSFERASE I"/>
    <property type="match status" value="1"/>
</dbReference>
<evidence type="ECO:0000313" key="9">
    <source>
        <dbReference type="EMBL" id="SLN24026.1"/>
    </source>
</evidence>